<dbReference type="GeneID" id="92040557"/>
<proteinExistence type="predicted"/>
<name>A0ABR1WYI0_9PEZI</name>
<accession>A0ABR1WYI0</accession>
<organism evidence="2 3">
    <name type="scientific">Apiospora hydei</name>
    <dbReference type="NCBI Taxonomy" id="1337664"/>
    <lineage>
        <taxon>Eukaryota</taxon>
        <taxon>Fungi</taxon>
        <taxon>Dikarya</taxon>
        <taxon>Ascomycota</taxon>
        <taxon>Pezizomycotina</taxon>
        <taxon>Sordariomycetes</taxon>
        <taxon>Xylariomycetidae</taxon>
        <taxon>Amphisphaeriales</taxon>
        <taxon>Apiosporaceae</taxon>
        <taxon>Apiospora</taxon>
    </lineage>
</organism>
<evidence type="ECO:0000256" key="1">
    <source>
        <dbReference type="SAM" id="MobiDB-lite"/>
    </source>
</evidence>
<comment type="caution">
    <text evidence="2">The sequence shown here is derived from an EMBL/GenBank/DDBJ whole genome shotgun (WGS) entry which is preliminary data.</text>
</comment>
<dbReference type="EMBL" id="JAQQWN010000004">
    <property type="protein sequence ID" value="KAK8088221.1"/>
    <property type="molecule type" value="Genomic_DNA"/>
</dbReference>
<gene>
    <name evidence="2" type="ORF">PG997_003182</name>
</gene>
<dbReference type="Proteomes" id="UP001433268">
    <property type="component" value="Unassembled WGS sequence"/>
</dbReference>
<feature type="compositionally biased region" description="Low complexity" evidence="1">
    <location>
        <begin position="326"/>
        <end position="336"/>
    </location>
</feature>
<evidence type="ECO:0000313" key="3">
    <source>
        <dbReference type="Proteomes" id="UP001433268"/>
    </source>
</evidence>
<evidence type="ECO:0000313" key="2">
    <source>
        <dbReference type="EMBL" id="KAK8088221.1"/>
    </source>
</evidence>
<dbReference type="RefSeq" id="XP_066671115.1">
    <property type="nucleotide sequence ID" value="XM_066807497.1"/>
</dbReference>
<feature type="region of interest" description="Disordered" evidence="1">
    <location>
        <begin position="326"/>
        <end position="370"/>
    </location>
</feature>
<sequence>MAHKFSVLQDMLFDNASDGMEATSELAEDSIESRLGDIISAIKRLAQHAINTNDGSPSQQSLNPLNATLAFSQSNAITESFDRAMRAIRSETYRAAGQVDDALRVSQDSHMSGPVEGSIALPGIDRGHELNKLLSLEFDEGKSFYRLADTNLNMPSIIVDQEDDLAPISISPGTILLLPTSRNVKILQHAYGRALKHKVDLIQSYSTAAGTGSAMAAPKRHKPAHENDSMTALPKKYKFGPFIDMKTAEISGIMKEKSGTSELVLAFLLPSGDCQYVEVTSGNTNEKAAVKDNDVVVPVSDDAIKLLYELYGELKELIARRMATAGAQGPAQAQPAHDPTDVALFRRMRDATLGDEDDNGPGSKRVKTSK</sequence>
<reference evidence="2 3" key="1">
    <citation type="submission" date="2023-01" db="EMBL/GenBank/DDBJ databases">
        <title>Analysis of 21 Apiospora genomes using comparative genomics revels a genus with tremendous synthesis potential of carbohydrate active enzymes and secondary metabolites.</title>
        <authorList>
            <person name="Sorensen T."/>
        </authorList>
    </citation>
    <scope>NUCLEOTIDE SEQUENCE [LARGE SCALE GENOMIC DNA]</scope>
    <source>
        <strain evidence="2 3">CBS 114990</strain>
    </source>
</reference>
<protein>
    <submittedName>
        <fullName evidence="2">Uncharacterized protein</fullName>
    </submittedName>
</protein>
<keyword evidence="3" id="KW-1185">Reference proteome</keyword>